<accession>A0A0I9WME4</accession>
<reference evidence="5 7" key="1">
    <citation type="submission" date="2015-06" db="EMBL/GenBank/DDBJ databases">
        <title>The Genome Sequence of Enterococcus cecorum 170AEA1.</title>
        <authorList>
            <consortium name="The Broad Institute Genomics Platform"/>
            <consortium name="The Broad Institute Genome Sequencing Center for Infectious Disease"/>
            <person name="Earl A.M."/>
            <person name="Van Tyne D."/>
            <person name="Lebreton F."/>
            <person name="Saavedra J.T."/>
            <person name="Gilmore M.S."/>
            <person name="Manson McGuire A."/>
            <person name="Clock S."/>
            <person name="Crupain M."/>
            <person name="Rangan U."/>
            <person name="Young S."/>
            <person name="Abouelleil A."/>
            <person name="Cao P."/>
            <person name="Chapman S.B."/>
            <person name="Griggs A."/>
            <person name="Priest M."/>
            <person name="Shea T."/>
            <person name="Wortman J."/>
            <person name="Nusbaum C."/>
            <person name="Birren B."/>
        </authorList>
    </citation>
    <scope>NUCLEOTIDE SEQUENCE [LARGE SCALE GENOMIC DNA]</scope>
    <source>
        <strain evidence="5 7">170AEA1</strain>
    </source>
</reference>
<dbReference type="GeneID" id="60871982"/>
<name>A0A0I9WME4_9ENTE</name>
<evidence type="ECO:0000259" key="2">
    <source>
        <dbReference type="Pfam" id="PF13930"/>
    </source>
</evidence>
<keyword evidence="3" id="KW-0378">Hydrolase</keyword>
<evidence type="ECO:0000313" key="4">
    <source>
        <dbReference type="EMBL" id="OUZ18835.1"/>
    </source>
</evidence>
<dbReference type="Proteomes" id="UP000196503">
    <property type="component" value="Unassembled WGS sequence"/>
</dbReference>
<gene>
    <name evidence="4" type="ORF">A5869_000483</name>
    <name evidence="5" type="ORF">EB18_02199</name>
    <name evidence="3" type="ORF">P7H47_02620</name>
</gene>
<evidence type="ECO:0000313" key="7">
    <source>
        <dbReference type="Proteomes" id="UP000252800"/>
    </source>
</evidence>
<protein>
    <submittedName>
        <fullName evidence="3">DNA/RNA non-specific endonuclease</fullName>
    </submittedName>
</protein>
<evidence type="ECO:0000313" key="3">
    <source>
        <dbReference type="EMBL" id="MDT2796168.1"/>
    </source>
</evidence>
<dbReference type="Pfam" id="PF13930">
    <property type="entry name" value="Endonuclea_NS_2"/>
    <property type="match status" value="1"/>
</dbReference>
<dbReference type="Proteomes" id="UP001255696">
    <property type="component" value="Unassembled WGS sequence"/>
</dbReference>
<keyword evidence="3" id="KW-0255">Endonuclease</keyword>
<organism evidence="5 7">
    <name type="scientific">Enterococcus cecorum</name>
    <dbReference type="NCBI Taxonomy" id="44008"/>
    <lineage>
        <taxon>Bacteria</taxon>
        <taxon>Bacillati</taxon>
        <taxon>Bacillota</taxon>
        <taxon>Bacilli</taxon>
        <taxon>Lactobacillales</taxon>
        <taxon>Enterococcaceae</taxon>
        <taxon>Enterococcus</taxon>
    </lineage>
</organism>
<dbReference type="GO" id="GO:0004519">
    <property type="term" value="F:endonuclease activity"/>
    <property type="evidence" value="ECO:0007669"/>
    <property type="project" value="UniProtKB-KW"/>
</dbReference>
<dbReference type="Gene3D" id="3.40.570.10">
    <property type="entry name" value="Extracellular Endonuclease, subunit A"/>
    <property type="match status" value="1"/>
</dbReference>
<reference evidence="4 6" key="2">
    <citation type="submission" date="2017-05" db="EMBL/GenBank/DDBJ databases">
        <title>The Genome Sequence of Enterococcus faecium 2D5_DIV0622.</title>
        <authorList>
            <consortium name="The Broad Institute Genomics Platform"/>
            <consortium name="The Broad Institute Genomic Center for Infectious Diseases"/>
            <person name="Earl A."/>
            <person name="Manson A."/>
            <person name="Schwartman J."/>
            <person name="Gilmore M."/>
            <person name="Abouelleil A."/>
            <person name="Cao P."/>
            <person name="Chapman S."/>
            <person name="Cusick C."/>
            <person name="Shea T."/>
            <person name="Young S."/>
            <person name="Neafsey D."/>
            <person name="Nusbaum C."/>
            <person name="Birren B."/>
        </authorList>
    </citation>
    <scope>NUCLEOTIDE SEQUENCE [LARGE SCALE GENOMIC DNA]</scope>
    <source>
        <strain evidence="4 6">2D5_DIV0622</strain>
    </source>
</reference>
<keyword evidence="3" id="KW-0540">Nuclease</keyword>
<keyword evidence="1" id="KW-0812">Transmembrane</keyword>
<keyword evidence="1" id="KW-0472">Membrane</keyword>
<dbReference type="EMBL" id="JARQBI010000004">
    <property type="protein sequence ID" value="MDT2796168.1"/>
    <property type="molecule type" value="Genomic_DNA"/>
</dbReference>
<sequence length="242" mass="27556">MKKKHSLGATILLIIIVGIWYVFFDQPSQTTSNNHQVEVTQTTKAQNIDNTDQIPIFSGEMVLQVNHNQPTFSKADLSLKNGSWQTFSDLDRLNRVGVANAMLGKDLLPHEKRGDISKVYPTGWKQKKMSNGEFLYNRSHLIAHQLTGEDANWKNLFTGTELMNQEYMTIYEQQVASYVKNTGNHVRYQVKPIFVGDELVCRGVEMQAKSIETDEISYHVFIYNAEKGYEINYLTGVAKKAS</sequence>
<dbReference type="AlphaFoldDB" id="A0A0I9WME4"/>
<evidence type="ECO:0000256" key="1">
    <source>
        <dbReference type="SAM" id="Phobius"/>
    </source>
</evidence>
<dbReference type="EMBL" id="NIBL01000001">
    <property type="protein sequence ID" value="OUZ18835.1"/>
    <property type="molecule type" value="Genomic_DNA"/>
</dbReference>
<comment type="caution">
    <text evidence="5">The sequence shown here is derived from an EMBL/GenBank/DDBJ whole genome shotgun (WGS) entry which is preliminary data.</text>
</comment>
<proteinExistence type="predicted"/>
<evidence type="ECO:0000313" key="5">
    <source>
        <dbReference type="EMBL" id="RBR27512.1"/>
    </source>
</evidence>
<dbReference type="RefSeq" id="WP_016252468.1">
    <property type="nucleotide sequence ID" value="NZ_CP010062.1"/>
</dbReference>
<dbReference type="Proteomes" id="UP000252800">
    <property type="component" value="Unassembled WGS sequence"/>
</dbReference>
<keyword evidence="1" id="KW-1133">Transmembrane helix</keyword>
<dbReference type="EMBL" id="LEOY01000023">
    <property type="protein sequence ID" value="RBR27512.1"/>
    <property type="molecule type" value="Genomic_DNA"/>
</dbReference>
<evidence type="ECO:0000313" key="6">
    <source>
        <dbReference type="Proteomes" id="UP000196503"/>
    </source>
</evidence>
<dbReference type="InterPro" id="IPR044929">
    <property type="entry name" value="DNA/RNA_non-sp_Endonuclease_sf"/>
</dbReference>
<dbReference type="InterPro" id="IPR044927">
    <property type="entry name" value="Endonuclea_NS_2"/>
</dbReference>
<feature type="domain" description="Type VII secretion system protein EssD-like" evidence="2">
    <location>
        <begin position="79"/>
        <end position="210"/>
    </location>
</feature>
<feature type="transmembrane region" description="Helical" evidence="1">
    <location>
        <begin position="7"/>
        <end position="24"/>
    </location>
</feature>
<reference evidence="3" key="3">
    <citation type="submission" date="2023-03" db="EMBL/GenBank/DDBJ databases">
        <authorList>
            <person name="Shen W."/>
            <person name="Cai J."/>
        </authorList>
    </citation>
    <scope>NUCLEOTIDE SEQUENCE</scope>
    <source>
        <strain evidence="3">B245-2</strain>
    </source>
</reference>